<dbReference type="Proteomes" id="UP000008514">
    <property type="component" value="Chromosome"/>
</dbReference>
<keyword evidence="3" id="KW-1185">Reference proteome</keyword>
<name>K4IAV9_PSYTT</name>
<feature type="domain" description="RiboL-PSP-HEPN" evidence="1">
    <location>
        <begin position="48"/>
        <end position="190"/>
    </location>
</feature>
<evidence type="ECO:0000313" key="3">
    <source>
        <dbReference type="Proteomes" id="UP000008514"/>
    </source>
</evidence>
<dbReference type="KEGG" id="ptq:P700755_000753"/>
<gene>
    <name evidence="2" type="ordered locus">P700755_000753</name>
</gene>
<dbReference type="Pfam" id="PF18735">
    <property type="entry name" value="HEPN_RiboL-PSP"/>
    <property type="match status" value="1"/>
</dbReference>
<dbReference type="EMBL" id="CP003879">
    <property type="protein sequence ID" value="AFU67757.1"/>
    <property type="molecule type" value="Genomic_DNA"/>
</dbReference>
<sequence>MAKPTCQLSQILYVIKEPNKMISIECNSAPILAASLSRCFSNVSRVSSLIETYKNSQNEDILRLSIVYLHSTLEDCMRNLIFHYLDSNHSIENINSIPLIGHTNTKRAEKFFLGELIKFKDKSITSLISESIEEFVNRETFNNSNDIARWLDKCKVDKTKVINLLPQINDIISRRHNVVHNSDFSVNRSILSQENKVKHDVENDVVTSIDLKTIEAWISVVSQFFMEIIPSFIPKGGEITMKNI</sequence>
<dbReference type="AlphaFoldDB" id="K4IAV9"/>
<reference evidence="2" key="2">
    <citation type="submission" date="2012-09" db="EMBL/GenBank/DDBJ databases">
        <title>The complete sequence of Psychroflexus torquis an extreme psychrophile from sea-ice that is stimulated by light.</title>
        <authorList>
            <person name="Feng S."/>
            <person name="Powell S.M."/>
            <person name="Bowman J.P."/>
        </authorList>
    </citation>
    <scope>NUCLEOTIDE SEQUENCE [LARGE SCALE GENOMIC DNA]</scope>
    <source>
        <strain evidence="2">ATCC 700755</strain>
    </source>
</reference>
<accession>K4IAV9</accession>
<reference evidence="2" key="1">
    <citation type="submission" date="2006-03" db="EMBL/GenBank/DDBJ databases">
        <authorList>
            <person name="Bowman J."/>
            <person name="Ferriera S."/>
            <person name="Johnson J."/>
            <person name="Kravitz S."/>
            <person name="Halpern A."/>
            <person name="Remington K."/>
            <person name="Beeson K."/>
            <person name="Tran B."/>
            <person name="Rogers Y.-H."/>
            <person name="Friedman R."/>
            <person name="Venter J.C."/>
        </authorList>
    </citation>
    <scope>NUCLEOTIDE SEQUENCE [LARGE SCALE GENOMIC DNA]</scope>
    <source>
        <strain evidence="2">ATCC 700755</strain>
    </source>
</reference>
<protein>
    <recommendedName>
        <fullName evidence="1">RiboL-PSP-HEPN domain-containing protein</fullName>
    </recommendedName>
</protein>
<evidence type="ECO:0000313" key="2">
    <source>
        <dbReference type="EMBL" id="AFU67757.1"/>
    </source>
</evidence>
<proteinExistence type="predicted"/>
<evidence type="ECO:0000259" key="1">
    <source>
        <dbReference type="Pfam" id="PF18735"/>
    </source>
</evidence>
<organism evidence="2 3">
    <name type="scientific">Psychroflexus torquis (strain ATCC 700755 / CIP 106069 / ACAM 623)</name>
    <dbReference type="NCBI Taxonomy" id="313595"/>
    <lineage>
        <taxon>Bacteria</taxon>
        <taxon>Pseudomonadati</taxon>
        <taxon>Bacteroidota</taxon>
        <taxon>Flavobacteriia</taxon>
        <taxon>Flavobacteriales</taxon>
        <taxon>Flavobacteriaceae</taxon>
        <taxon>Psychroflexus</taxon>
    </lineage>
</organism>
<dbReference type="InterPro" id="IPR041519">
    <property type="entry name" value="HEPN_RiboL-PSP"/>
</dbReference>
<dbReference type="HOGENOM" id="CLU_1137315_0_0_10"/>